<organism evidence="1 2">
    <name type="scientific">Crenothrix polyspora</name>
    <dbReference type="NCBI Taxonomy" id="360316"/>
    <lineage>
        <taxon>Bacteria</taxon>
        <taxon>Pseudomonadati</taxon>
        <taxon>Pseudomonadota</taxon>
        <taxon>Gammaproteobacteria</taxon>
        <taxon>Methylococcales</taxon>
        <taxon>Crenotrichaceae</taxon>
        <taxon>Crenothrix</taxon>
    </lineage>
</organism>
<proteinExistence type="predicted"/>
<accession>A0A1R4HDI7</accession>
<sequence>MSGLQGPQALALQIADVTKVLVAAFCHMYLCNLPRLSMV</sequence>
<dbReference type="Proteomes" id="UP000195667">
    <property type="component" value="Unassembled WGS sequence"/>
</dbReference>
<dbReference type="AlphaFoldDB" id="A0A1R4HDI7"/>
<name>A0A1R4HDI7_9GAMM</name>
<reference evidence="2" key="1">
    <citation type="submission" date="2017-02" db="EMBL/GenBank/DDBJ databases">
        <authorList>
            <person name="Daims H."/>
        </authorList>
    </citation>
    <scope>NUCLEOTIDE SEQUENCE [LARGE SCALE GENOMIC DNA]</scope>
</reference>
<evidence type="ECO:0000313" key="2">
    <source>
        <dbReference type="Proteomes" id="UP000195667"/>
    </source>
</evidence>
<keyword evidence="2" id="KW-1185">Reference proteome</keyword>
<gene>
    <name evidence="1" type="ORF">CRENPOLYSF1_520009</name>
</gene>
<protein>
    <submittedName>
        <fullName evidence="1">Uncharacterized protein</fullName>
    </submittedName>
</protein>
<dbReference type="EMBL" id="FUKI01000129">
    <property type="protein sequence ID" value="SJM94283.1"/>
    <property type="molecule type" value="Genomic_DNA"/>
</dbReference>
<evidence type="ECO:0000313" key="1">
    <source>
        <dbReference type="EMBL" id="SJM94283.1"/>
    </source>
</evidence>